<reference evidence="4" key="2">
    <citation type="submission" date="2019-02" db="EMBL/GenBank/DDBJ databases">
        <title>Surfactin genes in H2O-1 strain.</title>
        <authorList>
            <person name="Seldin L."/>
        </authorList>
    </citation>
    <scope>NUCLEOTIDE SEQUENCE</scope>
    <source>
        <strain evidence="4">H2O-1</strain>
    </source>
</reference>
<evidence type="ECO:0000256" key="2">
    <source>
        <dbReference type="SAM" id="SignalP"/>
    </source>
</evidence>
<gene>
    <name evidence="4" type="ORF">H2O1_2818</name>
    <name evidence="3" type="ORF">TSBSO38_1738</name>
</gene>
<sequence>MKKAALSLAVFFITAMVFTMPAHAAGTKMPSTMSLTEQQKKEIESLEKEVLEKRKHVISKYVEYGVLPKEKAEHIKQHMDRRFNMMKQNGFVPKPPPHKLEKRHHHS</sequence>
<feature type="chain" id="PRO_5036149687" evidence="2">
    <location>
        <begin position="25"/>
        <end position="107"/>
    </location>
</feature>
<evidence type="ECO:0000256" key="1">
    <source>
        <dbReference type="SAM" id="MobiDB-lite"/>
    </source>
</evidence>
<reference evidence="3" key="1">
    <citation type="submission" date="2019-02" db="EMBL/GenBank/DDBJ databases">
        <title>Surfactin genes in AB2.0 and TSBSO3.8 strains.</title>
        <authorList>
            <person name="Seldin L."/>
        </authorList>
    </citation>
    <scope>NUCLEOTIDE SEQUENCE</scope>
    <source>
        <strain evidence="3">TSBSO3.8</strain>
    </source>
</reference>
<name>A0A5P6A6C5_BACAM</name>
<evidence type="ECO:0000313" key="3">
    <source>
        <dbReference type="EMBL" id="QFG70496.1"/>
    </source>
</evidence>
<dbReference type="Pfam" id="PF10925">
    <property type="entry name" value="DUF2680"/>
    <property type="match status" value="1"/>
</dbReference>
<organism evidence="3">
    <name type="scientific">Bacillus amyloliquefaciens</name>
    <name type="common">Bacillus velezensis</name>
    <dbReference type="NCBI Taxonomy" id="1390"/>
    <lineage>
        <taxon>Bacteria</taxon>
        <taxon>Bacillati</taxon>
        <taxon>Bacillota</taxon>
        <taxon>Bacilli</taxon>
        <taxon>Bacillales</taxon>
        <taxon>Bacillaceae</taxon>
        <taxon>Bacillus</taxon>
        <taxon>Bacillus amyloliquefaciens group</taxon>
    </lineage>
</organism>
<dbReference type="AlphaFoldDB" id="A0A5P6A6C5"/>
<dbReference type="EMBL" id="MK570509">
    <property type="protein sequence ID" value="QFG70538.1"/>
    <property type="molecule type" value="Genomic_DNA"/>
</dbReference>
<feature type="signal peptide" evidence="2">
    <location>
        <begin position="1"/>
        <end position="24"/>
    </location>
</feature>
<feature type="compositionally biased region" description="Basic residues" evidence="1">
    <location>
        <begin position="96"/>
        <end position="107"/>
    </location>
</feature>
<feature type="region of interest" description="Disordered" evidence="1">
    <location>
        <begin position="87"/>
        <end position="107"/>
    </location>
</feature>
<keyword evidence="2" id="KW-0732">Signal</keyword>
<dbReference type="InterPro" id="IPR024485">
    <property type="entry name" value="DUF2680"/>
</dbReference>
<evidence type="ECO:0000313" key="4">
    <source>
        <dbReference type="EMBL" id="QFG70538.1"/>
    </source>
</evidence>
<accession>A0A5P6A6C5</accession>
<proteinExistence type="predicted"/>
<dbReference type="EMBL" id="MK570508">
    <property type="protein sequence ID" value="QFG70496.1"/>
    <property type="molecule type" value="Genomic_DNA"/>
</dbReference>
<protein>
    <submittedName>
        <fullName evidence="3">YckD</fullName>
    </submittedName>
</protein>